<dbReference type="SUPFAM" id="SSF46934">
    <property type="entry name" value="UBA-like"/>
    <property type="match status" value="1"/>
</dbReference>
<feature type="compositionally biased region" description="Basic and acidic residues" evidence="1">
    <location>
        <begin position="21"/>
        <end position="30"/>
    </location>
</feature>
<feature type="region of interest" description="Disordered" evidence="1">
    <location>
        <begin position="1"/>
        <end position="30"/>
    </location>
</feature>
<dbReference type="CDD" id="cd14279">
    <property type="entry name" value="CUE"/>
    <property type="match status" value="1"/>
</dbReference>
<feature type="domain" description="Smr" evidence="2">
    <location>
        <begin position="594"/>
        <end position="668"/>
    </location>
</feature>
<dbReference type="InterPro" id="IPR009060">
    <property type="entry name" value="UBA-like_sf"/>
</dbReference>
<feature type="compositionally biased region" description="Low complexity" evidence="1">
    <location>
        <begin position="176"/>
        <end position="186"/>
    </location>
</feature>
<dbReference type="Gene3D" id="1.10.8.10">
    <property type="entry name" value="DNA helicase RuvA subunit, C-terminal domain"/>
    <property type="match status" value="1"/>
</dbReference>
<dbReference type="SMART" id="SM00463">
    <property type="entry name" value="SMR"/>
    <property type="match status" value="1"/>
</dbReference>
<feature type="compositionally biased region" description="Low complexity" evidence="1">
    <location>
        <begin position="381"/>
        <end position="400"/>
    </location>
</feature>
<dbReference type="Proteomes" id="UP001445335">
    <property type="component" value="Unassembled WGS sequence"/>
</dbReference>
<dbReference type="Gene3D" id="3.30.1370.110">
    <property type="match status" value="1"/>
</dbReference>
<protein>
    <recommendedName>
        <fullName evidence="2">Smr domain-containing protein</fullName>
    </recommendedName>
</protein>
<gene>
    <name evidence="3" type="ORF">WJX81_007339</name>
</gene>
<dbReference type="InterPro" id="IPR002625">
    <property type="entry name" value="Smr_dom"/>
</dbReference>
<feature type="region of interest" description="Disordered" evidence="1">
    <location>
        <begin position="160"/>
        <end position="186"/>
    </location>
</feature>
<keyword evidence="4" id="KW-1185">Reference proteome</keyword>
<dbReference type="EMBL" id="JALJOU010000088">
    <property type="protein sequence ID" value="KAK9822387.1"/>
    <property type="molecule type" value="Genomic_DNA"/>
</dbReference>
<dbReference type="AlphaFoldDB" id="A0AAW1QLS3"/>
<feature type="compositionally biased region" description="Low complexity" evidence="1">
    <location>
        <begin position="259"/>
        <end position="268"/>
    </location>
</feature>
<feature type="region of interest" description="Disordered" evidence="1">
    <location>
        <begin position="255"/>
        <end position="291"/>
    </location>
</feature>
<sequence length="673" mass="70306">MLSQPTRSGRRRNRTRAAPGSERETVNSFRDDLRVQRGRWRCRQSGRTATASDLQRVAASGTRGVKKYAPPKVGSAAGGSSLAPVGIITSKGSSAESAAPSTKCRPYWPAYHASGHPVPAAEERSLPVIRLTAVLVDANPNSYPAAVHILSPPPPPMAAACDAESWDSDAPPRPAPAANAAGAGWGRASVGSANGSVSLKGRASSVSKGAEEADKLTFLVEMFNKTEAALVADVLHACGGDHDAALQSLMDMQSNAKTSTSQGSSYSASDRDDGGGSGQWAANGGEWDVSGSPNDYNFTDLTLEQKAAALRKAHPGYEAAEVEAALLAHSGDLNATAAALVLGADALAEEHVREQDRQYAEKLARELNGVDIPAAPHAGCAPAQPAMASSPASNASSQGSRGFKRRAALASVQARLRASFPDADGDVLLSMLHVANNDFGAAHKMLRDSGLKEAQGGGARAPPALPPPPPPQQMLAAVAPLAQPAAVPQSKRHLGVRRTSATFQQSPAAAESTRQKQQIYQEEMKVSGAEAASAMYRECVALACKAHAARDYAGAAGFKAKAHEHRDRAHKLAKEARHRIRQRTNKLLINEYKVDLHGLDAAQAVDALHDTLAKFAGEHSTMRLVFITGQGLHSANGQSVLRPALLAAVTSLGLEHEVSAGAVSVYIRPEGAA</sequence>
<accession>A0AAW1QLS3</accession>
<name>A0AAW1QLS3_9CHLO</name>
<proteinExistence type="predicted"/>
<dbReference type="PANTHER" id="PTHR46535">
    <property type="entry name" value="NEDD4-BINDING PROTEIN 2"/>
    <property type="match status" value="1"/>
</dbReference>
<evidence type="ECO:0000259" key="2">
    <source>
        <dbReference type="PROSITE" id="PS50828"/>
    </source>
</evidence>
<evidence type="ECO:0000313" key="3">
    <source>
        <dbReference type="EMBL" id="KAK9822387.1"/>
    </source>
</evidence>
<dbReference type="SUPFAM" id="SSF160443">
    <property type="entry name" value="SMR domain-like"/>
    <property type="match status" value="1"/>
</dbReference>
<organism evidence="3 4">
    <name type="scientific">Elliptochloris bilobata</name>
    <dbReference type="NCBI Taxonomy" id="381761"/>
    <lineage>
        <taxon>Eukaryota</taxon>
        <taxon>Viridiplantae</taxon>
        <taxon>Chlorophyta</taxon>
        <taxon>core chlorophytes</taxon>
        <taxon>Trebouxiophyceae</taxon>
        <taxon>Trebouxiophyceae incertae sedis</taxon>
        <taxon>Elliptochloris clade</taxon>
        <taxon>Elliptochloris</taxon>
    </lineage>
</organism>
<comment type="caution">
    <text evidence="3">The sequence shown here is derived from an EMBL/GenBank/DDBJ whole genome shotgun (WGS) entry which is preliminary data.</text>
</comment>
<dbReference type="InterPro" id="IPR052772">
    <property type="entry name" value="Endo/PolyKinase_Domain-Protein"/>
</dbReference>
<dbReference type="GO" id="GO:0004519">
    <property type="term" value="F:endonuclease activity"/>
    <property type="evidence" value="ECO:0007669"/>
    <property type="project" value="TreeGrafter"/>
</dbReference>
<feature type="region of interest" description="Disordered" evidence="1">
    <location>
        <begin position="375"/>
        <end position="401"/>
    </location>
</feature>
<dbReference type="PANTHER" id="PTHR46535:SF1">
    <property type="entry name" value="NEDD4-BINDING PROTEIN 2"/>
    <property type="match status" value="1"/>
</dbReference>
<evidence type="ECO:0000313" key="4">
    <source>
        <dbReference type="Proteomes" id="UP001445335"/>
    </source>
</evidence>
<evidence type="ECO:0000256" key="1">
    <source>
        <dbReference type="SAM" id="MobiDB-lite"/>
    </source>
</evidence>
<dbReference type="GO" id="GO:0005634">
    <property type="term" value="C:nucleus"/>
    <property type="evidence" value="ECO:0007669"/>
    <property type="project" value="TreeGrafter"/>
</dbReference>
<dbReference type="PROSITE" id="PS50828">
    <property type="entry name" value="SMR"/>
    <property type="match status" value="1"/>
</dbReference>
<reference evidence="3 4" key="1">
    <citation type="journal article" date="2024" name="Nat. Commun.">
        <title>Phylogenomics reveals the evolutionary origins of lichenization in chlorophyte algae.</title>
        <authorList>
            <person name="Puginier C."/>
            <person name="Libourel C."/>
            <person name="Otte J."/>
            <person name="Skaloud P."/>
            <person name="Haon M."/>
            <person name="Grisel S."/>
            <person name="Petersen M."/>
            <person name="Berrin J.G."/>
            <person name="Delaux P.M."/>
            <person name="Dal Grande F."/>
            <person name="Keller J."/>
        </authorList>
    </citation>
    <scope>NUCLEOTIDE SEQUENCE [LARGE SCALE GENOMIC DNA]</scope>
    <source>
        <strain evidence="3 4">SAG 245.80</strain>
    </source>
</reference>
<dbReference type="InterPro" id="IPR036063">
    <property type="entry name" value="Smr_dom_sf"/>
</dbReference>